<keyword evidence="1" id="KW-0472">Membrane</keyword>
<feature type="transmembrane region" description="Helical" evidence="1">
    <location>
        <begin position="100"/>
        <end position="118"/>
    </location>
</feature>
<dbReference type="InterPro" id="IPR000326">
    <property type="entry name" value="PAP2/HPO"/>
</dbReference>
<dbReference type="InterPro" id="IPR036938">
    <property type="entry name" value="PAP2/HPO_sf"/>
</dbReference>
<dbReference type="Pfam" id="PF01569">
    <property type="entry name" value="PAP2"/>
    <property type="match status" value="1"/>
</dbReference>
<proteinExistence type="predicted"/>
<dbReference type="Proteomes" id="UP000231388">
    <property type="component" value="Unassembled WGS sequence"/>
</dbReference>
<evidence type="ECO:0000313" key="3">
    <source>
        <dbReference type="EMBL" id="PIP04886.1"/>
    </source>
</evidence>
<dbReference type="EMBL" id="PCQY01000001">
    <property type="protein sequence ID" value="PIP04886.1"/>
    <property type="molecule type" value="Genomic_DNA"/>
</dbReference>
<dbReference type="SMART" id="SM00014">
    <property type="entry name" value="acidPPc"/>
    <property type="match status" value="1"/>
</dbReference>
<accession>A0A2G9XD40</accession>
<feature type="transmembrane region" description="Helical" evidence="1">
    <location>
        <begin position="69"/>
        <end position="93"/>
    </location>
</feature>
<feature type="transmembrane region" description="Helical" evidence="1">
    <location>
        <begin position="6"/>
        <end position="25"/>
    </location>
</feature>
<reference evidence="3 4" key="1">
    <citation type="submission" date="2017-09" db="EMBL/GenBank/DDBJ databases">
        <title>Depth-based differentiation of microbial function through sediment-hosted aquifers and enrichment of novel symbionts in the deep terrestrial subsurface.</title>
        <authorList>
            <person name="Probst A.J."/>
            <person name="Ladd B."/>
            <person name="Jarett J.K."/>
            <person name="Geller-Mcgrath D.E."/>
            <person name="Sieber C.M."/>
            <person name="Emerson J.B."/>
            <person name="Anantharaman K."/>
            <person name="Thomas B.C."/>
            <person name="Malmstrom R."/>
            <person name="Stieglmeier M."/>
            <person name="Klingl A."/>
            <person name="Woyke T."/>
            <person name="Ryan C.M."/>
            <person name="Banfield J.F."/>
        </authorList>
    </citation>
    <scope>NUCLEOTIDE SEQUENCE [LARGE SCALE GENOMIC DNA]</scope>
    <source>
        <strain evidence="3">CG23_combo_of_CG06-09_8_20_14_all_40_14</strain>
    </source>
</reference>
<keyword evidence="1" id="KW-0812">Transmembrane</keyword>
<feature type="domain" description="Phosphatidic acid phosphatase type 2/haloperoxidase" evidence="2">
    <location>
        <begin position="33"/>
        <end position="141"/>
    </location>
</feature>
<dbReference type="AlphaFoldDB" id="A0A2G9XD40"/>
<evidence type="ECO:0000256" key="1">
    <source>
        <dbReference type="SAM" id="Phobius"/>
    </source>
</evidence>
<organism evidence="3 4">
    <name type="scientific">candidate division WWE3 bacterium CG23_combo_of_CG06-09_8_20_14_all_40_14</name>
    <dbReference type="NCBI Taxonomy" id="1975095"/>
    <lineage>
        <taxon>Bacteria</taxon>
        <taxon>Katanobacteria</taxon>
    </lineage>
</organism>
<name>A0A2G9XD40_UNCKA</name>
<feature type="transmembrane region" description="Helical" evidence="1">
    <location>
        <begin position="124"/>
        <end position="143"/>
    </location>
</feature>
<feature type="transmembrane region" description="Helical" evidence="1">
    <location>
        <begin position="37"/>
        <end position="57"/>
    </location>
</feature>
<gene>
    <name evidence="3" type="ORF">COX53_00070</name>
</gene>
<protein>
    <recommendedName>
        <fullName evidence="2">Phosphatidic acid phosphatase type 2/haloperoxidase domain-containing protein</fullName>
    </recommendedName>
</protein>
<evidence type="ECO:0000259" key="2">
    <source>
        <dbReference type="SMART" id="SM00014"/>
    </source>
</evidence>
<keyword evidence="1" id="KW-1133">Transmembrane helix</keyword>
<comment type="caution">
    <text evidence="3">The sequence shown here is derived from an EMBL/GenBank/DDBJ whole genome shotgun (WGS) entry which is preliminary data.</text>
</comment>
<dbReference type="SUPFAM" id="SSF48317">
    <property type="entry name" value="Acid phosphatase/Vanadium-dependent haloperoxidase"/>
    <property type="match status" value="1"/>
</dbReference>
<evidence type="ECO:0000313" key="4">
    <source>
        <dbReference type="Proteomes" id="UP000231388"/>
    </source>
</evidence>
<sequence length="148" mass="15929">MQGIIVFSARFLIIIPLLATAVCFIAKREHQLAVKSLLAILIANIISEISKAVIPVNRPFVGVSPNPGIWIPFGFGSFFSGHIATLFALGILLYKKHQKLALMCFCFGALIGALRVLIKVHYPIDIVGGAAVGVLAGLIAIRVKPIWV</sequence>
<dbReference type="Gene3D" id="1.20.144.10">
    <property type="entry name" value="Phosphatidic acid phosphatase type 2/haloperoxidase"/>
    <property type="match status" value="1"/>
</dbReference>